<dbReference type="AlphaFoldDB" id="C3KMP3"/>
<evidence type="ECO:0000313" key="4">
    <source>
        <dbReference type="EMBL" id="ACP23658.1"/>
    </source>
</evidence>
<feature type="coiled-coil region" evidence="1">
    <location>
        <begin position="328"/>
        <end position="418"/>
    </location>
</feature>
<feature type="region of interest" description="Disordered" evidence="2">
    <location>
        <begin position="554"/>
        <end position="644"/>
    </location>
</feature>
<keyword evidence="1" id="KW-0175">Coiled coil</keyword>
<keyword evidence="5" id="KW-1185">Reference proteome</keyword>
<dbReference type="RefSeq" id="WP_015888274.1">
    <property type="nucleotide sequence ID" value="NC_012586.1"/>
</dbReference>
<proteinExistence type="predicted"/>
<reference evidence="5" key="1">
    <citation type="journal article" date="2004" name="J. Bacteriol.">
        <title>An evolutionary hot spot: the pNGR234b replicon of Rhizobium sp. strain NGR234.</title>
        <authorList>
            <person name="Streit W.R."/>
            <person name="Schmitz R.A."/>
            <person name="Perret X."/>
            <person name="Staehelin C."/>
            <person name="Deakin W.J."/>
            <person name="Raasch C."/>
            <person name="Liesegang H."/>
            <person name="Broughton W.J."/>
        </authorList>
    </citation>
    <scope>NUCLEOTIDE SEQUENCE [LARGE SCALE GENOMIC DNA]</scope>
    <source>
        <strain evidence="5">NBRC 101917 / NGR234</strain>
    </source>
</reference>
<sequence length="673" mass="72266">MDHLNSATLTVVPFCLMMLLGSAAKGEPAADDRLAPRDTVEISVSGSHTLPGGVEAATLNDTFTIGTGGTLELPEIGHLPAAGLRESELAKRIADRLQARSGSDQRPVTTVKRRAAAPRVLSSRATTPARESPPAARPRIAVPAATQQLQALEFEQSTVDALLGDLAGARIELEKARGEARVARQAARDASIRHNRRLVAERQRVATVTQELNAARADLEAMKVRLAHEANAARDWDTAVATVNEARELVARDRAKRAELEKKLIAARKEIDAIKNGALLAGGQREDGLRRDLALARGDLDAARREVDDAGARARKVAAMAAGQERALEEARRRAEGFGRDLTTLRREIERLKIEAAGTNRSKAAALRARHAAEASLADARRALDEERRKVGAYEGDLAAARQSIATLEDRARLAAEEQAGAVEARKIAEAAAMRAEEALALERDKGRSLARGVDTAALNGRNAAQASLVDARRALNEERRKVGAYEGDLAAARQSIAALEARAKLAAAEQAAAVEARKIAEAAAMRAGEALALERDKARSLARELDAARQERNAAKEELARSSAARSEALADERERSNGRGLSVERKEVDLPKGKAQRSTASIERKRNLRDGNHANERAKPVARKRAGSAGGGGSLDFRKVEVGKPTPSVRSMTVLLPDALLPRRPPMRGRW</sequence>
<evidence type="ECO:0000259" key="3">
    <source>
        <dbReference type="Pfam" id="PF02563"/>
    </source>
</evidence>
<dbReference type="HOGENOM" id="CLU_459191_0_0_5"/>
<accession>C3KMP3</accession>
<evidence type="ECO:0000313" key="5">
    <source>
        <dbReference type="Proteomes" id="UP000001054"/>
    </source>
</evidence>
<dbReference type="PATRIC" id="fig|394.7.peg.2639"/>
<feature type="domain" description="Polysaccharide export protein N-terminal" evidence="3">
    <location>
        <begin position="28"/>
        <end position="111"/>
    </location>
</feature>
<dbReference type="InterPro" id="IPR003715">
    <property type="entry name" value="Poly_export_N"/>
</dbReference>
<evidence type="ECO:0000256" key="1">
    <source>
        <dbReference type="SAM" id="Coils"/>
    </source>
</evidence>
<dbReference type="Gene3D" id="3.30.1950.10">
    <property type="entry name" value="wza like domain"/>
    <property type="match status" value="1"/>
</dbReference>
<gene>
    <name evidence="4" type="ordered locus">NGR_b22130</name>
</gene>
<dbReference type="KEGG" id="rhi:NGR_b22130"/>
<feature type="coiled-coil region" evidence="1">
    <location>
        <begin position="159"/>
        <end position="277"/>
    </location>
</feature>
<evidence type="ECO:0000256" key="2">
    <source>
        <dbReference type="SAM" id="MobiDB-lite"/>
    </source>
</evidence>
<dbReference type="OrthoDB" id="8070718at2"/>
<reference evidence="4 5" key="2">
    <citation type="journal article" date="2009" name="Appl. Environ. Microbiol.">
        <title>Rhizobium sp. strain NGR234 possesses a remarkable number of secretion systems.</title>
        <authorList>
            <person name="Schmeisser C."/>
            <person name="Liesegang H."/>
            <person name="Krysciak D."/>
            <person name="Bakkou N."/>
            <person name="Le Quere A."/>
            <person name="Wollherr A."/>
            <person name="Heinemeyer I."/>
            <person name="Morgenstern B."/>
            <person name="Pommerening-Roeser A."/>
            <person name="Flores M."/>
            <person name="Palacios R."/>
            <person name="Brenner S."/>
            <person name="Gottschalk G."/>
            <person name="Schmitz R.A."/>
            <person name="Broughton W.J."/>
            <person name="Perret X."/>
            <person name="Strittmatter A.W."/>
            <person name="Streit W.R."/>
        </authorList>
    </citation>
    <scope>NUCLEOTIDE SEQUENCE [LARGE SCALE GENOMIC DNA]</scope>
    <source>
        <strain evidence="5">NBRC 101917 / NGR234</strain>
    </source>
</reference>
<keyword evidence="4" id="KW-0614">Plasmid</keyword>
<protein>
    <recommendedName>
        <fullName evidence="3">Polysaccharide export protein N-terminal domain-containing protein</fullName>
    </recommendedName>
</protein>
<feature type="region of interest" description="Disordered" evidence="2">
    <location>
        <begin position="97"/>
        <end position="138"/>
    </location>
</feature>
<feature type="compositionally biased region" description="Basic and acidic residues" evidence="2">
    <location>
        <begin position="604"/>
        <end position="621"/>
    </location>
</feature>
<feature type="compositionally biased region" description="Low complexity" evidence="2">
    <location>
        <begin position="124"/>
        <end position="138"/>
    </location>
</feature>
<dbReference type="Proteomes" id="UP000001054">
    <property type="component" value="Plasmid pNGR234b"/>
</dbReference>
<dbReference type="Pfam" id="PF02563">
    <property type="entry name" value="Poly_export"/>
    <property type="match status" value="1"/>
</dbReference>
<organism evidence="4 5">
    <name type="scientific">Sinorhizobium fredii (strain NBRC 101917 / NGR234)</name>
    <dbReference type="NCBI Taxonomy" id="394"/>
    <lineage>
        <taxon>Bacteria</taxon>
        <taxon>Pseudomonadati</taxon>
        <taxon>Pseudomonadota</taxon>
        <taxon>Alphaproteobacteria</taxon>
        <taxon>Hyphomicrobiales</taxon>
        <taxon>Rhizobiaceae</taxon>
        <taxon>Sinorhizobium/Ensifer group</taxon>
        <taxon>Sinorhizobium</taxon>
    </lineage>
</organism>
<name>C3KMP3_SINFN</name>
<geneLocation type="plasmid" evidence="5">
    <name>sym pNGR234b</name>
</geneLocation>
<dbReference type="EMBL" id="CP000874">
    <property type="protein sequence ID" value="ACP23658.1"/>
    <property type="molecule type" value="Genomic_DNA"/>
</dbReference>
<feature type="compositionally biased region" description="Basic and acidic residues" evidence="2">
    <location>
        <begin position="570"/>
        <end position="594"/>
    </location>
</feature>